<organism evidence="5 6">
    <name type="scientific">Blautia producta</name>
    <dbReference type="NCBI Taxonomy" id="33035"/>
    <lineage>
        <taxon>Bacteria</taxon>
        <taxon>Bacillati</taxon>
        <taxon>Bacillota</taxon>
        <taxon>Clostridia</taxon>
        <taxon>Lachnospirales</taxon>
        <taxon>Lachnospiraceae</taxon>
        <taxon>Blautia</taxon>
    </lineage>
</organism>
<feature type="domain" description="ABC transporter" evidence="4">
    <location>
        <begin position="4"/>
        <end position="235"/>
    </location>
</feature>
<keyword evidence="1" id="KW-0813">Transport</keyword>
<dbReference type="CDD" id="cd03293">
    <property type="entry name" value="ABC_NrtD_SsuB_transporters"/>
    <property type="match status" value="1"/>
</dbReference>
<proteinExistence type="predicted"/>
<dbReference type="PROSITE" id="PS50893">
    <property type="entry name" value="ABC_TRANSPORTER_2"/>
    <property type="match status" value="1"/>
</dbReference>
<keyword evidence="5" id="KW-0378">Hydrolase</keyword>
<dbReference type="PANTHER" id="PTHR42788">
    <property type="entry name" value="TAURINE IMPORT ATP-BINDING PROTEIN-RELATED"/>
    <property type="match status" value="1"/>
</dbReference>
<name>A0A4P6LSG5_9FIRM</name>
<evidence type="ECO:0000313" key="6">
    <source>
        <dbReference type="Proteomes" id="UP000289794"/>
    </source>
</evidence>
<accession>A0A4P6LSG5</accession>
<dbReference type="EMBL" id="CP035945">
    <property type="protein sequence ID" value="QBE95134.1"/>
    <property type="molecule type" value="Genomic_DNA"/>
</dbReference>
<reference evidence="5 6" key="1">
    <citation type="submission" date="2019-01" db="EMBL/GenBank/DDBJ databases">
        <title>PMF-metabolizing Aryl O-demethylase.</title>
        <authorList>
            <person name="Kim M."/>
        </authorList>
    </citation>
    <scope>NUCLEOTIDE SEQUENCE [LARGE SCALE GENOMIC DNA]</scope>
    <source>
        <strain evidence="5 6">PMF1</strain>
    </source>
</reference>
<dbReference type="SMART" id="SM00382">
    <property type="entry name" value="AAA"/>
    <property type="match status" value="1"/>
</dbReference>
<dbReference type="PANTHER" id="PTHR42788:SF13">
    <property type="entry name" value="ALIPHATIC SULFONATES IMPORT ATP-BINDING PROTEIN SSUB"/>
    <property type="match status" value="1"/>
</dbReference>
<dbReference type="GO" id="GO:0016887">
    <property type="term" value="F:ATP hydrolysis activity"/>
    <property type="evidence" value="ECO:0007669"/>
    <property type="project" value="InterPro"/>
</dbReference>
<dbReference type="InterPro" id="IPR027417">
    <property type="entry name" value="P-loop_NTPase"/>
</dbReference>
<dbReference type="GO" id="GO:0005524">
    <property type="term" value="F:ATP binding"/>
    <property type="evidence" value="ECO:0007669"/>
    <property type="project" value="UniProtKB-KW"/>
</dbReference>
<dbReference type="KEGG" id="bpro:PMF13cell1_00636"/>
<dbReference type="RefSeq" id="WP_130179770.1">
    <property type="nucleotide sequence ID" value="NZ_CP035945.1"/>
</dbReference>
<evidence type="ECO:0000256" key="1">
    <source>
        <dbReference type="ARBA" id="ARBA00022448"/>
    </source>
</evidence>
<dbReference type="EC" id="3.6.3.-" evidence="5"/>
<dbReference type="InterPro" id="IPR003439">
    <property type="entry name" value="ABC_transporter-like_ATP-bd"/>
</dbReference>
<dbReference type="Pfam" id="PF00005">
    <property type="entry name" value="ABC_tran"/>
    <property type="match status" value="1"/>
</dbReference>
<evidence type="ECO:0000256" key="2">
    <source>
        <dbReference type="ARBA" id="ARBA00022741"/>
    </source>
</evidence>
<evidence type="ECO:0000259" key="4">
    <source>
        <dbReference type="PROSITE" id="PS50893"/>
    </source>
</evidence>
<keyword evidence="3 5" id="KW-0067">ATP-binding</keyword>
<evidence type="ECO:0000256" key="3">
    <source>
        <dbReference type="ARBA" id="ARBA00022840"/>
    </source>
</evidence>
<dbReference type="Proteomes" id="UP000289794">
    <property type="component" value="Chromosome"/>
</dbReference>
<dbReference type="Gene3D" id="3.40.50.300">
    <property type="entry name" value="P-loop containing nucleotide triphosphate hydrolases"/>
    <property type="match status" value="1"/>
</dbReference>
<dbReference type="InterPro" id="IPR050166">
    <property type="entry name" value="ABC_transporter_ATP-bind"/>
</dbReference>
<dbReference type="PROSITE" id="PS00211">
    <property type="entry name" value="ABC_TRANSPORTER_1"/>
    <property type="match status" value="1"/>
</dbReference>
<keyword evidence="2" id="KW-0547">Nucleotide-binding</keyword>
<sequence length="257" mass="28957">MGLIEVKAVSKKYIQEESEFRALENVSLSVEMGEFICLLGPSGCGKTTLLNAAAGFERVDTGSILIDGKEVENPTPDHVTVFQHYGLLPWKSVEKNVMMGLLAKKYKKQEAKERADSYLKLVGLERFKKFKPSQLSGGMQQRVSIARALAVKPRILFMDEPFAALDAITRLQMQDDIHRIAEKEKITVIFVTHDIEEAVALADRIVVMTPNPGKIKTIIPVPLGKHRDRTSDDFLAVRDKVFDAFGMKEEDRIEYYL</sequence>
<dbReference type="SUPFAM" id="SSF52540">
    <property type="entry name" value="P-loop containing nucleoside triphosphate hydrolases"/>
    <property type="match status" value="1"/>
</dbReference>
<dbReference type="InterPro" id="IPR003593">
    <property type="entry name" value="AAA+_ATPase"/>
</dbReference>
<protein>
    <submittedName>
        <fullName evidence="5">Bicarbonate transport ATP-binding protein CmpD</fullName>
        <ecNumber evidence="5">3.6.3.-</ecNumber>
    </submittedName>
</protein>
<dbReference type="AlphaFoldDB" id="A0A4P6LSG5"/>
<gene>
    <name evidence="5" type="primary">cmpD</name>
    <name evidence="5" type="ORF">PMF13cell1_00636</name>
</gene>
<dbReference type="InterPro" id="IPR017871">
    <property type="entry name" value="ABC_transporter-like_CS"/>
</dbReference>
<evidence type="ECO:0000313" key="5">
    <source>
        <dbReference type="EMBL" id="QBE95134.1"/>
    </source>
</evidence>